<dbReference type="GO" id="GO:0005886">
    <property type="term" value="C:plasma membrane"/>
    <property type="evidence" value="ECO:0007669"/>
    <property type="project" value="UniProtKB-SubCell"/>
</dbReference>
<evidence type="ECO:0000256" key="8">
    <source>
        <dbReference type="RuleBase" id="RU363108"/>
    </source>
</evidence>
<evidence type="ECO:0000256" key="6">
    <source>
        <dbReference type="ARBA" id="ARBA00023170"/>
    </source>
</evidence>
<keyword evidence="10" id="KW-1185">Reference proteome</keyword>
<name>A0AAW1LFU7_POPJA</name>
<organism evidence="9 10">
    <name type="scientific">Popillia japonica</name>
    <name type="common">Japanese beetle</name>
    <dbReference type="NCBI Taxonomy" id="7064"/>
    <lineage>
        <taxon>Eukaryota</taxon>
        <taxon>Metazoa</taxon>
        <taxon>Ecdysozoa</taxon>
        <taxon>Arthropoda</taxon>
        <taxon>Hexapoda</taxon>
        <taxon>Insecta</taxon>
        <taxon>Pterygota</taxon>
        <taxon>Neoptera</taxon>
        <taxon>Endopterygota</taxon>
        <taxon>Coleoptera</taxon>
        <taxon>Polyphaga</taxon>
        <taxon>Scarabaeiformia</taxon>
        <taxon>Scarabaeidae</taxon>
        <taxon>Rutelinae</taxon>
        <taxon>Popillia</taxon>
    </lineage>
</organism>
<evidence type="ECO:0000313" key="9">
    <source>
        <dbReference type="EMBL" id="KAK9732347.1"/>
    </source>
</evidence>
<proteinExistence type="inferred from homology"/>
<comment type="similarity">
    <text evidence="8">Belongs to the insect chemoreceptor superfamily. Gustatory receptor (GR) family.</text>
</comment>
<evidence type="ECO:0000256" key="4">
    <source>
        <dbReference type="ARBA" id="ARBA00022989"/>
    </source>
</evidence>
<dbReference type="GO" id="GO:0007635">
    <property type="term" value="P:chemosensory behavior"/>
    <property type="evidence" value="ECO:0007669"/>
    <property type="project" value="TreeGrafter"/>
</dbReference>
<keyword evidence="3 8" id="KW-0812">Transmembrane</keyword>
<evidence type="ECO:0000313" key="10">
    <source>
        <dbReference type="Proteomes" id="UP001458880"/>
    </source>
</evidence>
<keyword evidence="6 8" id="KW-0675">Receptor</keyword>
<evidence type="ECO:0000256" key="5">
    <source>
        <dbReference type="ARBA" id="ARBA00023136"/>
    </source>
</evidence>
<keyword evidence="4 8" id="KW-1133">Transmembrane helix</keyword>
<feature type="transmembrane region" description="Helical" evidence="8">
    <location>
        <begin position="328"/>
        <end position="350"/>
    </location>
</feature>
<dbReference type="EMBL" id="JASPKY010000119">
    <property type="protein sequence ID" value="KAK9732347.1"/>
    <property type="molecule type" value="Genomic_DNA"/>
</dbReference>
<dbReference type="InterPro" id="IPR013604">
    <property type="entry name" value="7TM_chemorcpt"/>
</dbReference>
<sequence length="521" mass="59161">MHELLCLSAKFFNRGFSMQILLVTGSDFVIFIINVYFCYNKFVNGYFKHRTSVFEPAILAFFSVQILLRIIVVSSICFIVEREFKRSMVLCFKTGLLHDKKIGSEVNLFVQQVEHWDFHFDAMEFFKIDMTLISSIIRSAMMFLLIFIQLDALNLRSSRTLHQSHTKMEGTQIKLSKHPKKDSDKTFLSSLFPTILLCNIIGVWPITTVKLQNTIQAKISLSKSIHTGLIFLLQAIIPFIFTYKQSAKPDSSINVVIFEEVVNKYLYVILGCIFVLLTLYVILGCIFVLLTLIRANKMTKFCIFIYEIDLNIKFLCKSIDYSVKRKEILVNLIGGLILYITVVVASHLTAENSLEIIKSILFIIIFGVLINFSACVSLIKQRYELINDYLENFSQNKLKNNFGTVITPLDELKILSVTCGLLCDSSEVINEAYTIQLLCFVVLVFLGTLFGVFSTARIMMDEKLMGNSSLGSVALNKCSMNMFMVWILVLVIVRCSSTQNEVSLVVTPSRGYVGPPTSTSN</sequence>
<evidence type="ECO:0000256" key="3">
    <source>
        <dbReference type="ARBA" id="ARBA00022692"/>
    </source>
</evidence>
<accession>A0AAW1LFU7</accession>
<evidence type="ECO:0000256" key="2">
    <source>
        <dbReference type="ARBA" id="ARBA00022475"/>
    </source>
</evidence>
<feature type="transmembrane region" description="Helical" evidence="8">
    <location>
        <begin position="265"/>
        <end position="290"/>
    </location>
</feature>
<dbReference type="PANTHER" id="PTHR21143">
    <property type="entry name" value="INVERTEBRATE GUSTATORY RECEPTOR"/>
    <property type="match status" value="1"/>
</dbReference>
<keyword evidence="2 8" id="KW-1003">Cell membrane</keyword>
<dbReference type="Proteomes" id="UP001458880">
    <property type="component" value="Unassembled WGS sequence"/>
</dbReference>
<dbReference type="GO" id="GO:0030425">
    <property type="term" value="C:dendrite"/>
    <property type="evidence" value="ECO:0007669"/>
    <property type="project" value="TreeGrafter"/>
</dbReference>
<comment type="caution">
    <text evidence="9">The sequence shown here is derived from an EMBL/GenBank/DDBJ whole genome shotgun (WGS) entry which is preliminary data.</text>
</comment>
<keyword evidence="5 8" id="KW-0472">Membrane</keyword>
<dbReference type="PANTHER" id="PTHR21143:SF134">
    <property type="entry name" value="GUSTATORY RECEPTOR"/>
    <property type="match status" value="1"/>
</dbReference>
<feature type="transmembrane region" description="Helical" evidence="8">
    <location>
        <begin position="130"/>
        <end position="150"/>
    </location>
</feature>
<dbReference type="GO" id="GO:0007165">
    <property type="term" value="P:signal transduction"/>
    <property type="evidence" value="ECO:0007669"/>
    <property type="project" value="UniProtKB-KW"/>
</dbReference>
<feature type="transmembrane region" description="Helical" evidence="8">
    <location>
        <begin position="57"/>
        <end position="80"/>
    </location>
</feature>
<feature type="transmembrane region" description="Helical" evidence="8">
    <location>
        <begin position="435"/>
        <end position="453"/>
    </location>
</feature>
<gene>
    <name evidence="9" type="ORF">QE152_g12858</name>
</gene>
<keyword evidence="7 8" id="KW-0807">Transducer</keyword>
<dbReference type="GO" id="GO:0008049">
    <property type="term" value="P:male courtship behavior"/>
    <property type="evidence" value="ECO:0007669"/>
    <property type="project" value="TreeGrafter"/>
</dbReference>
<feature type="transmembrane region" description="Helical" evidence="8">
    <location>
        <begin position="356"/>
        <end position="379"/>
    </location>
</feature>
<feature type="transmembrane region" description="Helical" evidence="8">
    <location>
        <begin position="227"/>
        <end position="245"/>
    </location>
</feature>
<evidence type="ECO:0000256" key="1">
    <source>
        <dbReference type="ARBA" id="ARBA00004651"/>
    </source>
</evidence>
<dbReference type="GO" id="GO:0043025">
    <property type="term" value="C:neuronal cell body"/>
    <property type="evidence" value="ECO:0007669"/>
    <property type="project" value="TreeGrafter"/>
</dbReference>
<reference evidence="9 10" key="1">
    <citation type="journal article" date="2024" name="BMC Genomics">
        <title>De novo assembly and annotation of Popillia japonica's genome with initial clues to its potential as an invasive pest.</title>
        <authorList>
            <person name="Cucini C."/>
            <person name="Boschi S."/>
            <person name="Funari R."/>
            <person name="Cardaioli E."/>
            <person name="Iannotti N."/>
            <person name="Marturano G."/>
            <person name="Paoli F."/>
            <person name="Bruttini M."/>
            <person name="Carapelli A."/>
            <person name="Frati F."/>
            <person name="Nardi F."/>
        </authorList>
    </citation>
    <scope>NUCLEOTIDE SEQUENCE [LARGE SCALE GENOMIC DNA]</scope>
    <source>
        <strain evidence="9">DMR45628</strain>
    </source>
</reference>
<comment type="caution">
    <text evidence="8">Lacks conserved residue(s) required for the propagation of feature annotation.</text>
</comment>
<protein>
    <recommendedName>
        <fullName evidence="8">Gustatory receptor</fullName>
    </recommendedName>
</protein>
<evidence type="ECO:0000256" key="7">
    <source>
        <dbReference type="ARBA" id="ARBA00023224"/>
    </source>
</evidence>
<feature type="transmembrane region" description="Helical" evidence="8">
    <location>
        <begin position="473"/>
        <end position="493"/>
    </location>
</feature>
<comment type="function">
    <text evidence="8">Gustatory receptor which mediates acceptance or avoidance behavior, depending on its substrates.</text>
</comment>
<dbReference type="GO" id="GO:0030424">
    <property type="term" value="C:axon"/>
    <property type="evidence" value="ECO:0007669"/>
    <property type="project" value="TreeGrafter"/>
</dbReference>
<dbReference type="Pfam" id="PF08395">
    <property type="entry name" value="7tm_7"/>
    <property type="match status" value="2"/>
</dbReference>
<feature type="transmembrane region" description="Helical" evidence="8">
    <location>
        <begin position="187"/>
        <end position="206"/>
    </location>
</feature>
<feature type="transmembrane region" description="Helical" evidence="8">
    <location>
        <begin position="20"/>
        <end position="37"/>
    </location>
</feature>
<dbReference type="AlphaFoldDB" id="A0AAW1LFU7"/>
<comment type="subcellular location">
    <subcellularLocation>
        <location evidence="1 8">Cell membrane</location>
        <topology evidence="1 8">Multi-pass membrane protein</topology>
    </subcellularLocation>
</comment>
<dbReference type="GO" id="GO:0050909">
    <property type="term" value="P:sensory perception of taste"/>
    <property type="evidence" value="ECO:0007669"/>
    <property type="project" value="InterPro"/>
</dbReference>